<dbReference type="Pfam" id="PF00356">
    <property type="entry name" value="LacI"/>
    <property type="match status" value="1"/>
</dbReference>
<dbReference type="AlphaFoldDB" id="A0A5R8QGS3"/>
<dbReference type="Pfam" id="PF13377">
    <property type="entry name" value="Peripla_BP_3"/>
    <property type="match status" value="1"/>
</dbReference>
<dbReference type="InterPro" id="IPR046335">
    <property type="entry name" value="LacI/GalR-like_sensor"/>
</dbReference>
<dbReference type="InParanoid" id="A0A5R8QGS3"/>
<evidence type="ECO:0000313" key="5">
    <source>
        <dbReference type="EMBL" id="TLG76663.1"/>
    </source>
</evidence>
<dbReference type="InterPro" id="IPR028082">
    <property type="entry name" value="Peripla_BP_I"/>
</dbReference>
<keyword evidence="6" id="KW-1185">Reference proteome</keyword>
<name>A0A5R8QGS3_9FIRM</name>
<evidence type="ECO:0000256" key="1">
    <source>
        <dbReference type="ARBA" id="ARBA00023015"/>
    </source>
</evidence>
<evidence type="ECO:0000259" key="4">
    <source>
        <dbReference type="PROSITE" id="PS50932"/>
    </source>
</evidence>
<dbReference type="InterPro" id="IPR010982">
    <property type="entry name" value="Lambda_DNA-bd_dom_sf"/>
</dbReference>
<gene>
    <name evidence="5" type="ORF">FEZ08_03350</name>
</gene>
<dbReference type="Gene3D" id="3.40.50.2300">
    <property type="match status" value="2"/>
</dbReference>
<evidence type="ECO:0000256" key="2">
    <source>
        <dbReference type="ARBA" id="ARBA00023125"/>
    </source>
</evidence>
<dbReference type="PRINTS" id="PR00036">
    <property type="entry name" value="HTHLACI"/>
</dbReference>
<accession>A0A5R8QGS3</accession>
<dbReference type="PANTHER" id="PTHR30146:SF150">
    <property type="entry name" value="ARABINOSE METABOLISM TRANSCRIPTIONAL REPRESSOR"/>
    <property type="match status" value="1"/>
</dbReference>
<dbReference type="PANTHER" id="PTHR30146">
    <property type="entry name" value="LACI-RELATED TRANSCRIPTIONAL REPRESSOR"/>
    <property type="match status" value="1"/>
</dbReference>
<comment type="caution">
    <text evidence="5">The sequence shown here is derived from an EMBL/GenBank/DDBJ whole genome shotgun (WGS) entry which is preliminary data.</text>
</comment>
<keyword evidence="1" id="KW-0805">Transcription regulation</keyword>
<dbReference type="RefSeq" id="WP_138190300.1">
    <property type="nucleotide sequence ID" value="NZ_VBWP01000002.1"/>
</dbReference>
<evidence type="ECO:0000256" key="3">
    <source>
        <dbReference type="ARBA" id="ARBA00023163"/>
    </source>
</evidence>
<dbReference type="Gene3D" id="1.10.260.40">
    <property type="entry name" value="lambda repressor-like DNA-binding domains"/>
    <property type="match status" value="1"/>
</dbReference>
<dbReference type="SUPFAM" id="SSF47413">
    <property type="entry name" value="lambda repressor-like DNA-binding domains"/>
    <property type="match status" value="1"/>
</dbReference>
<protein>
    <submittedName>
        <fullName evidence="5">LacI family DNA-binding transcriptional regulator</fullName>
    </submittedName>
</protein>
<dbReference type="PROSITE" id="PS00356">
    <property type="entry name" value="HTH_LACI_1"/>
    <property type="match status" value="1"/>
</dbReference>
<reference evidence="5 6" key="1">
    <citation type="submission" date="2019-05" db="EMBL/GenBank/DDBJ databases">
        <title>Culicoidintestinum kansasii gen. nov., sp. nov. from the gastrointestinal tract of the biting midge, Culicoides sonorensis.</title>
        <authorList>
            <person name="Neupane S."/>
            <person name="Ghosh A."/>
            <person name="Gunther S."/>
            <person name="Martin K."/>
            <person name="Zurek L."/>
        </authorList>
    </citation>
    <scope>NUCLEOTIDE SEQUENCE [LARGE SCALE GENOMIC DNA]</scope>
    <source>
        <strain evidence="5 6">CS-1</strain>
    </source>
</reference>
<dbReference type="SMART" id="SM00354">
    <property type="entry name" value="HTH_LACI"/>
    <property type="match status" value="1"/>
</dbReference>
<keyword evidence="3" id="KW-0804">Transcription</keyword>
<organism evidence="5 6">
    <name type="scientific">Culicoidibacter larvae</name>
    <dbReference type="NCBI Taxonomy" id="2579976"/>
    <lineage>
        <taxon>Bacteria</taxon>
        <taxon>Bacillati</taxon>
        <taxon>Bacillota</taxon>
        <taxon>Culicoidibacteria</taxon>
        <taxon>Culicoidibacterales</taxon>
        <taxon>Culicoidibacteraceae</taxon>
        <taxon>Culicoidibacter</taxon>
    </lineage>
</organism>
<dbReference type="FunCoup" id="A0A5R8QGS3">
    <property type="interactions" value="79"/>
</dbReference>
<evidence type="ECO:0000313" key="6">
    <source>
        <dbReference type="Proteomes" id="UP000306912"/>
    </source>
</evidence>
<keyword evidence="2 5" id="KW-0238">DNA-binding</keyword>
<sequence length="333" mass="37491">MKKVTIYDVAKEADVSLATVSRVLNKSAIVRPDKEKRVLEAIKKLNFRPNEIARGLARKRSTTVGVIVPEISRTSAAELLSGIFDTANMDMYKYSINLKTYTSNLEHFEEQWNSLISSQVDGILVMCDYLDEHTKTLIKSTNVPVVLFSTECDDKKIPSVSINFTQAVYDATKHFTDKKYTDIVFLNRDANVHTGFQTNGFEKALKDAGISGDLSKNVHGAKKNYEADYAYFKEVLSKHKPQAVVSMSSALAAAFMNAAQDMGIKIPEDIEVISFSDDQTAQMLRPTLTSVTQQVYRIGVYAMRLLTKYMLNEEVDQPIIEDSYEFIWRGSTK</sequence>
<dbReference type="InterPro" id="IPR000843">
    <property type="entry name" value="HTH_LacI"/>
</dbReference>
<dbReference type="OrthoDB" id="9784962at2"/>
<dbReference type="PROSITE" id="PS50932">
    <property type="entry name" value="HTH_LACI_2"/>
    <property type="match status" value="1"/>
</dbReference>
<dbReference type="EMBL" id="VBWP01000002">
    <property type="protein sequence ID" value="TLG76663.1"/>
    <property type="molecule type" value="Genomic_DNA"/>
</dbReference>
<dbReference type="GO" id="GO:0000976">
    <property type="term" value="F:transcription cis-regulatory region binding"/>
    <property type="evidence" value="ECO:0007669"/>
    <property type="project" value="TreeGrafter"/>
</dbReference>
<dbReference type="GO" id="GO:0003700">
    <property type="term" value="F:DNA-binding transcription factor activity"/>
    <property type="evidence" value="ECO:0007669"/>
    <property type="project" value="TreeGrafter"/>
</dbReference>
<dbReference type="Proteomes" id="UP000306912">
    <property type="component" value="Unassembled WGS sequence"/>
</dbReference>
<proteinExistence type="predicted"/>
<dbReference type="SUPFAM" id="SSF53822">
    <property type="entry name" value="Periplasmic binding protein-like I"/>
    <property type="match status" value="1"/>
</dbReference>
<dbReference type="CDD" id="cd01392">
    <property type="entry name" value="HTH_LacI"/>
    <property type="match status" value="1"/>
</dbReference>
<feature type="domain" description="HTH lacI-type" evidence="4">
    <location>
        <begin position="4"/>
        <end position="58"/>
    </location>
</feature>